<comment type="similarity">
    <text evidence="1">Belongs to the LysR transcriptional regulatory family.</text>
</comment>
<dbReference type="RefSeq" id="WP_275566015.1">
    <property type="nucleotide sequence ID" value="NZ_JARGYC010000006.1"/>
</dbReference>
<protein>
    <submittedName>
        <fullName evidence="6">LysR family transcriptional regulator</fullName>
    </submittedName>
</protein>
<keyword evidence="3" id="KW-0238">DNA-binding</keyword>
<dbReference type="FunFam" id="1.10.10.10:FF:000001">
    <property type="entry name" value="LysR family transcriptional regulator"/>
    <property type="match status" value="1"/>
</dbReference>
<proteinExistence type="inferred from homology"/>
<dbReference type="PANTHER" id="PTHR30579">
    <property type="entry name" value="TRANSCRIPTIONAL REGULATOR"/>
    <property type="match status" value="1"/>
</dbReference>
<dbReference type="InterPro" id="IPR036390">
    <property type="entry name" value="WH_DNA-bd_sf"/>
</dbReference>
<dbReference type="PROSITE" id="PS50931">
    <property type="entry name" value="HTH_LYSR"/>
    <property type="match status" value="1"/>
</dbReference>
<dbReference type="Pfam" id="PF03466">
    <property type="entry name" value="LysR_substrate"/>
    <property type="match status" value="1"/>
</dbReference>
<dbReference type="Gene3D" id="3.40.190.10">
    <property type="entry name" value="Periplasmic binding protein-like II"/>
    <property type="match status" value="2"/>
</dbReference>
<comment type="caution">
    <text evidence="6">The sequence shown here is derived from an EMBL/GenBank/DDBJ whole genome shotgun (WGS) entry which is preliminary data.</text>
</comment>
<dbReference type="Proteomes" id="UP001220964">
    <property type="component" value="Unassembled WGS sequence"/>
</dbReference>
<dbReference type="InterPro" id="IPR005119">
    <property type="entry name" value="LysR_subst-bd"/>
</dbReference>
<dbReference type="AlphaFoldDB" id="A0AAE3T8U7"/>
<evidence type="ECO:0000313" key="7">
    <source>
        <dbReference type="Proteomes" id="UP001220964"/>
    </source>
</evidence>
<evidence type="ECO:0000313" key="6">
    <source>
        <dbReference type="EMBL" id="MDF0599875.1"/>
    </source>
</evidence>
<evidence type="ECO:0000259" key="5">
    <source>
        <dbReference type="PROSITE" id="PS50931"/>
    </source>
</evidence>
<dbReference type="Gene3D" id="1.10.10.10">
    <property type="entry name" value="Winged helix-like DNA-binding domain superfamily/Winged helix DNA-binding domain"/>
    <property type="match status" value="1"/>
</dbReference>
<dbReference type="InterPro" id="IPR036388">
    <property type="entry name" value="WH-like_DNA-bd_sf"/>
</dbReference>
<dbReference type="SUPFAM" id="SSF53850">
    <property type="entry name" value="Periplasmic binding protein-like II"/>
    <property type="match status" value="1"/>
</dbReference>
<dbReference type="GO" id="GO:0003700">
    <property type="term" value="F:DNA-binding transcription factor activity"/>
    <property type="evidence" value="ECO:0007669"/>
    <property type="project" value="InterPro"/>
</dbReference>
<dbReference type="GO" id="GO:0003677">
    <property type="term" value="F:DNA binding"/>
    <property type="evidence" value="ECO:0007669"/>
    <property type="project" value="UniProtKB-KW"/>
</dbReference>
<dbReference type="PANTHER" id="PTHR30579:SF7">
    <property type="entry name" value="HTH-TYPE TRANSCRIPTIONAL REGULATOR LRHA-RELATED"/>
    <property type="match status" value="1"/>
</dbReference>
<dbReference type="SUPFAM" id="SSF46785">
    <property type="entry name" value="Winged helix' DNA-binding domain"/>
    <property type="match status" value="1"/>
</dbReference>
<feature type="domain" description="HTH lysR-type" evidence="5">
    <location>
        <begin position="4"/>
        <end position="61"/>
    </location>
</feature>
<dbReference type="InterPro" id="IPR050176">
    <property type="entry name" value="LTTR"/>
</dbReference>
<accession>A0AAE3T8U7</accession>
<gene>
    <name evidence="6" type="ORF">P1J78_03930</name>
</gene>
<evidence type="ECO:0000256" key="3">
    <source>
        <dbReference type="ARBA" id="ARBA00023125"/>
    </source>
</evidence>
<evidence type="ECO:0000256" key="1">
    <source>
        <dbReference type="ARBA" id="ARBA00009437"/>
    </source>
</evidence>
<name>A0AAE3T8U7_9RHOB</name>
<keyword evidence="2" id="KW-0805">Transcription regulation</keyword>
<keyword evidence="7" id="KW-1185">Reference proteome</keyword>
<dbReference type="Pfam" id="PF00126">
    <property type="entry name" value="HTH_1"/>
    <property type="match status" value="1"/>
</dbReference>
<evidence type="ECO:0000256" key="4">
    <source>
        <dbReference type="ARBA" id="ARBA00023163"/>
    </source>
</evidence>
<evidence type="ECO:0000256" key="2">
    <source>
        <dbReference type="ARBA" id="ARBA00023015"/>
    </source>
</evidence>
<organism evidence="6 7">
    <name type="scientific">Psychromarinibacter sediminicola</name>
    <dbReference type="NCBI Taxonomy" id="3033385"/>
    <lineage>
        <taxon>Bacteria</taxon>
        <taxon>Pseudomonadati</taxon>
        <taxon>Pseudomonadota</taxon>
        <taxon>Alphaproteobacteria</taxon>
        <taxon>Rhodobacterales</taxon>
        <taxon>Paracoccaceae</taxon>
        <taxon>Psychromarinibacter</taxon>
    </lineage>
</organism>
<dbReference type="PRINTS" id="PR00039">
    <property type="entry name" value="HTHLYSR"/>
</dbReference>
<sequence>MRNLDISVLRSFVAVAQAGGVTRAAGFLNLTQSAVSMQLKRLEETMGLDLLDRSNRRIALTAAGEQLLGYARRMVEMNDEMFSRLTDQAFEGEVTLGVPHDIVYPVVPQVLQRFNAEYPRVKVRLTSLYTSGLKRMFDRGECDLILTTEPEVGEGGETLKELPLRWIGAPGGQAWKQRPLPLANCLVCSFRITAMDRLTEAEIAWEQAVESESDRTVEATVAADLAITVMLEGTHAAQLEQICPGPALPDLGTQKINLYGGTSANGGFVGHLKEMIRQGYRAM</sequence>
<keyword evidence="4" id="KW-0804">Transcription</keyword>
<reference evidence="6" key="1">
    <citation type="submission" date="2023-03" db="EMBL/GenBank/DDBJ databases">
        <title>Multiphase analysis and comparison of six strains from genera Psychromarinibacter, Lutimaribacter, and Maritimibacter, including a novel species: Psychromarinibacter sediminicola sp. nov.</title>
        <authorList>
            <person name="Wang Y.-H."/>
            <person name="Ye M.-Q."/>
            <person name="Du Z.-J."/>
        </authorList>
    </citation>
    <scope>NUCLEOTIDE SEQUENCE</scope>
    <source>
        <strain evidence="6">C21-152</strain>
    </source>
</reference>
<dbReference type="InterPro" id="IPR000847">
    <property type="entry name" value="LysR_HTH_N"/>
</dbReference>
<dbReference type="EMBL" id="JARGYC010000006">
    <property type="protein sequence ID" value="MDF0599875.1"/>
    <property type="molecule type" value="Genomic_DNA"/>
</dbReference>